<dbReference type="AlphaFoldDB" id="A0A7Z7PN73"/>
<dbReference type="InterPro" id="IPR050072">
    <property type="entry name" value="Peptidase_M20A"/>
</dbReference>
<evidence type="ECO:0000313" key="6">
    <source>
        <dbReference type="EMBL" id="SSC12616.1"/>
    </source>
</evidence>
<keyword evidence="2" id="KW-0479">Metal-binding</keyword>
<evidence type="ECO:0000256" key="1">
    <source>
        <dbReference type="ARBA" id="ARBA00001947"/>
    </source>
</evidence>
<accession>A0A7Z7PN73</accession>
<protein>
    <submittedName>
        <fullName evidence="6">Putative Peptidase M20</fullName>
    </submittedName>
</protein>
<dbReference type="InterPro" id="IPR002933">
    <property type="entry name" value="Peptidase_M20"/>
</dbReference>
<evidence type="ECO:0000313" key="7">
    <source>
        <dbReference type="Proteomes" id="UP000250796"/>
    </source>
</evidence>
<name>A0A7Z7PN73_9BACT</name>
<comment type="cofactor">
    <cofactor evidence="1">
        <name>Zn(2+)</name>
        <dbReference type="ChEBI" id="CHEBI:29105"/>
    </cofactor>
</comment>
<keyword evidence="4" id="KW-0862">Zinc</keyword>
<dbReference type="Pfam" id="PF07687">
    <property type="entry name" value="M20_dimer"/>
    <property type="match status" value="1"/>
</dbReference>
<evidence type="ECO:0000256" key="3">
    <source>
        <dbReference type="ARBA" id="ARBA00022801"/>
    </source>
</evidence>
<dbReference type="RefSeq" id="WP_169698906.1">
    <property type="nucleotide sequence ID" value="NZ_LS974202.1"/>
</dbReference>
<gene>
    <name evidence="6" type="ORF">MESINF_1172</name>
</gene>
<evidence type="ECO:0000256" key="4">
    <source>
        <dbReference type="ARBA" id="ARBA00022833"/>
    </source>
</evidence>
<dbReference type="Pfam" id="PF01546">
    <property type="entry name" value="Peptidase_M20"/>
    <property type="match status" value="1"/>
</dbReference>
<reference evidence="6 7" key="1">
    <citation type="submission" date="2017-01" db="EMBL/GenBank/DDBJ databases">
        <authorList>
            <person name="Erauso G."/>
        </authorList>
    </citation>
    <scope>NUCLEOTIDE SEQUENCE [LARGE SCALE GENOMIC DNA]</scope>
    <source>
        <strain evidence="6">MESINF1</strain>
    </source>
</reference>
<dbReference type="InterPro" id="IPR001261">
    <property type="entry name" value="ArgE/DapE_CS"/>
</dbReference>
<keyword evidence="3" id="KW-0378">Hydrolase</keyword>
<dbReference type="PROSITE" id="PS00758">
    <property type="entry name" value="ARGE_DAPE_CPG2_1"/>
    <property type="match status" value="1"/>
</dbReference>
<dbReference type="SUPFAM" id="SSF55031">
    <property type="entry name" value="Bacterial exopeptidase dimerisation domain"/>
    <property type="match status" value="1"/>
</dbReference>
<dbReference type="KEGG" id="minf:MESINF_1172"/>
<proteinExistence type="predicted"/>
<evidence type="ECO:0000259" key="5">
    <source>
        <dbReference type="Pfam" id="PF07687"/>
    </source>
</evidence>
<dbReference type="PANTHER" id="PTHR43808:SF17">
    <property type="entry name" value="PEPTIDASE M20"/>
    <property type="match status" value="1"/>
</dbReference>
<sequence>MDRSFIELLKRISTIPSPTFREKEKGELIASLLARAGLRVCRDELYNVLAWSGEELPRSVILIEAHMDTVFDESVPLSWVEDDGTIRCPSVADNSVALAALITLAQKHSNWPDAVFAATTREEGPGKGEGMKRLIEGILGAGREIKYSISLEGIPQGRITYTGIGSIRAKVSIETTGGHPWLEPAAPSAVHTAAAIVSKIVDSSGYRESPKTTVNVGTICGGTLPTVRASESHFTLDIRSVDRESLHKTFDLCKRLAGDICEQAKACMNWEIISSRDPVSLREDHELIGYIKKVHRRLGIESQIRPAATNASLPLSMGLAAATVGVCDGGKTHSREEWISKKGIERGMLQLEYLLDLLQRGDGA</sequence>
<evidence type="ECO:0000256" key="2">
    <source>
        <dbReference type="ARBA" id="ARBA00022723"/>
    </source>
</evidence>
<dbReference type="Proteomes" id="UP000250796">
    <property type="component" value="Chromosome MESINF"/>
</dbReference>
<dbReference type="InterPro" id="IPR011650">
    <property type="entry name" value="Peptidase_M20_dimer"/>
</dbReference>
<dbReference type="EMBL" id="LS974202">
    <property type="protein sequence ID" value="SSC12616.1"/>
    <property type="molecule type" value="Genomic_DNA"/>
</dbReference>
<dbReference type="Gene3D" id="3.40.630.10">
    <property type="entry name" value="Zn peptidases"/>
    <property type="match status" value="1"/>
</dbReference>
<dbReference type="InterPro" id="IPR036264">
    <property type="entry name" value="Bact_exopeptidase_dim_dom"/>
</dbReference>
<dbReference type="GO" id="GO:0016787">
    <property type="term" value="F:hydrolase activity"/>
    <property type="evidence" value="ECO:0007669"/>
    <property type="project" value="UniProtKB-KW"/>
</dbReference>
<dbReference type="GO" id="GO:0046872">
    <property type="term" value="F:metal ion binding"/>
    <property type="evidence" value="ECO:0007669"/>
    <property type="project" value="UniProtKB-KW"/>
</dbReference>
<keyword evidence="7" id="KW-1185">Reference proteome</keyword>
<organism evidence="6 7">
    <name type="scientific">Mesotoga infera</name>
    <dbReference type="NCBI Taxonomy" id="1236046"/>
    <lineage>
        <taxon>Bacteria</taxon>
        <taxon>Thermotogati</taxon>
        <taxon>Thermotogota</taxon>
        <taxon>Thermotogae</taxon>
        <taxon>Kosmotogales</taxon>
        <taxon>Kosmotogaceae</taxon>
        <taxon>Mesotoga</taxon>
    </lineage>
</organism>
<feature type="domain" description="Peptidase M20 dimerisation" evidence="5">
    <location>
        <begin position="165"/>
        <end position="261"/>
    </location>
</feature>
<dbReference type="PANTHER" id="PTHR43808">
    <property type="entry name" value="ACETYLORNITHINE DEACETYLASE"/>
    <property type="match status" value="1"/>
</dbReference>
<dbReference type="Gene3D" id="3.30.70.360">
    <property type="match status" value="1"/>
</dbReference>
<dbReference type="SUPFAM" id="SSF53187">
    <property type="entry name" value="Zn-dependent exopeptidases"/>
    <property type="match status" value="1"/>
</dbReference>